<gene>
    <name evidence="3" type="ORF">C3K47_15335</name>
</gene>
<comment type="caution">
    <text evidence="3">The sequence shown here is derived from an EMBL/GenBank/DDBJ whole genome shotgun (WGS) entry which is preliminary data.</text>
</comment>
<dbReference type="InterPro" id="IPR025665">
    <property type="entry name" value="Beta-barrel_OMP_2"/>
</dbReference>
<name>A0A2S4ZZN7_9SPHI</name>
<dbReference type="InterPro" id="IPR011250">
    <property type="entry name" value="OMP/PagP_B-barrel"/>
</dbReference>
<sequence>MKKFYLLIAAVMMAGASMAQSPVKFGIKAGGNLANNTISGNGVSASFSNLTSYYVGGLVTASFGSKFAFQPEVLLSSQGTKVDGGSLNTLYVNVPLMFKYNAVAGLNLQAGPQIGFLVSAKEKFDGESIDNKSDYNNLDLGANIGAEYNFPMGLFADLRYTFGLANIAKDSGDATMRNTVFSLGLGFRF</sequence>
<feature type="chain" id="PRO_5015776476" description="Outer membrane protein beta-barrel domain-containing protein" evidence="1">
    <location>
        <begin position="20"/>
        <end position="189"/>
    </location>
</feature>
<protein>
    <recommendedName>
        <fullName evidence="2">Outer membrane protein beta-barrel domain-containing protein</fullName>
    </recommendedName>
</protein>
<accession>A0A2S4ZZN7</accession>
<dbReference type="Pfam" id="PF13568">
    <property type="entry name" value="OMP_b-brl_2"/>
    <property type="match status" value="1"/>
</dbReference>
<evidence type="ECO:0000313" key="4">
    <source>
        <dbReference type="Proteomes" id="UP000236893"/>
    </source>
</evidence>
<dbReference type="Proteomes" id="UP000236893">
    <property type="component" value="Unassembled WGS sequence"/>
</dbReference>
<reference evidence="3 4" key="1">
    <citation type="submission" date="2018-01" db="EMBL/GenBank/DDBJ databases">
        <authorList>
            <person name="Gaut B.S."/>
            <person name="Morton B.R."/>
            <person name="Clegg M.T."/>
            <person name="Duvall M.R."/>
        </authorList>
    </citation>
    <scope>NUCLEOTIDE SEQUENCE [LARGE SCALE GENOMIC DNA]</scope>
    <source>
        <strain evidence="3 4">HR-AV</strain>
    </source>
</reference>
<feature type="signal peptide" evidence="1">
    <location>
        <begin position="1"/>
        <end position="19"/>
    </location>
</feature>
<dbReference type="SUPFAM" id="SSF56925">
    <property type="entry name" value="OMPA-like"/>
    <property type="match status" value="1"/>
</dbReference>
<dbReference type="RefSeq" id="WP_103790037.1">
    <property type="nucleotide sequence ID" value="NZ_PQVF01000011.1"/>
</dbReference>
<keyword evidence="4" id="KW-1185">Reference proteome</keyword>
<evidence type="ECO:0000259" key="2">
    <source>
        <dbReference type="Pfam" id="PF13568"/>
    </source>
</evidence>
<proteinExistence type="predicted"/>
<dbReference type="OrthoDB" id="1150878at2"/>
<dbReference type="AlphaFoldDB" id="A0A2S4ZZN7"/>
<feature type="domain" description="Outer membrane protein beta-barrel" evidence="2">
    <location>
        <begin position="19"/>
        <end position="167"/>
    </location>
</feature>
<dbReference type="EMBL" id="PQVF01000011">
    <property type="protein sequence ID" value="POY35432.1"/>
    <property type="molecule type" value="Genomic_DNA"/>
</dbReference>
<evidence type="ECO:0000313" key="3">
    <source>
        <dbReference type="EMBL" id="POY35432.1"/>
    </source>
</evidence>
<evidence type="ECO:0000256" key="1">
    <source>
        <dbReference type="SAM" id="SignalP"/>
    </source>
</evidence>
<keyword evidence="1" id="KW-0732">Signal</keyword>
<organism evidence="3 4">
    <name type="scientific">Solitalea longa</name>
    <dbReference type="NCBI Taxonomy" id="2079460"/>
    <lineage>
        <taxon>Bacteria</taxon>
        <taxon>Pseudomonadati</taxon>
        <taxon>Bacteroidota</taxon>
        <taxon>Sphingobacteriia</taxon>
        <taxon>Sphingobacteriales</taxon>
        <taxon>Sphingobacteriaceae</taxon>
        <taxon>Solitalea</taxon>
    </lineage>
</organism>